<dbReference type="SUPFAM" id="SSF116965">
    <property type="entry name" value="Hypothetical protein MPN330"/>
    <property type="match status" value="1"/>
</dbReference>
<dbReference type="InterPro" id="IPR011990">
    <property type="entry name" value="TPR-like_helical_dom_sf"/>
</dbReference>
<dbReference type="AlphaFoldDB" id="A0A494ZBH3"/>
<name>A0A494ZBH3_9BACL</name>
<dbReference type="EMBL" id="RBZN01000001">
    <property type="protein sequence ID" value="RKQ20149.1"/>
    <property type="molecule type" value="Genomic_DNA"/>
</dbReference>
<evidence type="ECO:0000313" key="1">
    <source>
        <dbReference type="EMBL" id="RKQ20149.1"/>
    </source>
</evidence>
<sequence>MKRKLKKYTTFDNVVIFPGTVERLIQKAHEYVESYQYHLANETFEEALKYSEGDEFTLSVYAYSLYETKSFERAKEICERVLSLGPTMYLEIMELYLTVCMQLKQYKQVEQIITSLIEEGAIPNDKIEKFQRLKELNANIAENKNQQEDISNNVRNEVDADAFSIDNFLSLPPTEQLNKVHELTTTNIRPLVTQLKSIIEYEQTHPFIKSIILILLVEQEVNVEIRLSKLDKSSVVNPSTLELPTKLPHFINITKMISEKLQKEPSTLEMVEYLIAKHAIVTYPFEWLEYDDEDVALAYIDFVRTMFGSVQEMDYELVQFLQMLEKLTELQEV</sequence>
<dbReference type="SUPFAM" id="SSF48452">
    <property type="entry name" value="TPR-like"/>
    <property type="match status" value="1"/>
</dbReference>
<reference evidence="1 2" key="1">
    <citation type="journal article" date="2016" name="Antonie Van Leeuwenhoek">
        <title>Lysinibacillus endophyticus sp. nov., an indole-3-acetic acid producing endophytic bacterium isolated from corn root (Zea mays cv. Xinken-5).</title>
        <authorList>
            <person name="Yu J."/>
            <person name="Guan X."/>
            <person name="Liu C."/>
            <person name="Xiang W."/>
            <person name="Yu Z."/>
            <person name="Liu X."/>
            <person name="Wang G."/>
        </authorList>
    </citation>
    <scope>NUCLEOTIDE SEQUENCE [LARGE SCALE GENOMIC DNA]</scope>
    <source>
        <strain evidence="1 2">DSM 100506</strain>
    </source>
</reference>
<evidence type="ECO:0000313" key="2">
    <source>
        <dbReference type="Proteomes" id="UP000272238"/>
    </source>
</evidence>
<keyword evidence="2" id="KW-1185">Reference proteome</keyword>
<organism evidence="1 2">
    <name type="scientific">Ureibacillus endophyticus</name>
    <dbReference type="NCBI Taxonomy" id="1978490"/>
    <lineage>
        <taxon>Bacteria</taxon>
        <taxon>Bacillati</taxon>
        <taxon>Bacillota</taxon>
        <taxon>Bacilli</taxon>
        <taxon>Bacillales</taxon>
        <taxon>Caryophanaceae</taxon>
        <taxon>Ureibacillus</taxon>
    </lineage>
</organism>
<dbReference type="Proteomes" id="UP000272238">
    <property type="component" value="Unassembled WGS sequence"/>
</dbReference>
<accession>A0A494ZBH3</accession>
<gene>
    <name evidence="1" type="ORF">D8M03_00935</name>
</gene>
<protein>
    <submittedName>
        <fullName evidence="1">Uncharacterized protein</fullName>
    </submittedName>
</protein>
<dbReference type="RefSeq" id="WP_121212801.1">
    <property type="nucleotide sequence ID" value="NZ_JAMYWW010000001.1"/>
</dbReference>
<dbReference type="Gene3D" id="1.25.40.10">
    <property type="entry name" value="Tetratricopeptide repeat domain"/>
    <property type="match status" value="1"/>
</dbReference>
<dbReference type="OrthoDB" id="2364593at2"/>
<proteinExistence type="predicted"/>
<comment type="caution">
    <text evidence="1">The sequence shown here is derived from an EMBL/GenBank/DDBJ whole genome shotgun (WGS) entry which is preliminary data.</text>
</comment>